<accession>A0A2L0EMZ1</accession>
<dbReference type="Proteomes" id="UP000238348">
    <property type="component" value="Chromosome"/>
</dbReference>
<feature type="chain" id="PRO_5014649231" description="Secreted protein" evidence="1">
    <location>
        <begin position="19"/>
        <end position="100"/>
    </location>
</feature>
<gene>
    <name evidence="2" type="ORF">SOCE26_020750</name>
</gene>
<evidence type="ECO:0000313" key="2">
    <source>
        <dbReference type="EMBL" id="AUX40674.1"/>
    </source>
</evidence>
<evidence type="ECO:0000313" key="3">
    <source>
        <dbReference type="Proteomes" id="UP000238348"/>
    </source>
</evidence>
<evidence type="ECO:0000256" key="1">
    <source>
        <dbReference type="SAM" id="SignalP"/>
    </source>
</evidence>
<name>A0A2L0EMZ1_SORCE</name>
<feature type="signal peptide" evidence="1">
    <location>
        <begin position="1"/>
        <end position="18"/>
    </location>
</feature>
<reference evidence="2 3" key="1">
    <citation type="submission" date="2015-09" db="EMBL/GenBank/DDBJ databases">
        <title>Sorangium comparison.</title>
        <authorList>
            <person name="Zaburannyi N."/>
            <person name="Bunk B."/>
            <person name="Overmann J."/>
            <person name="Mueller R."/>
        </authorList>
    </citation>
    <scope>NUCLEOTIDE SEQUENCE [LARGE SCALE GENOMIC DNA]</scope>
    <source>
        <strain evidence="2 3">So ce26</strain>
    </source>
</reference>
<protein>
    <recommendedName>
        <fullName evidence="4">Secreted protein</fullName>
    </recommendedName>
</protein>
<dbReference type="AlphaFoldDB" id="A0A2L0EMZ1"/>
<proteinExistence type="predicted"/>
<sequence>MKTLAACGVLIVSAFLLAPGCARDSEAGRTVDCASICSKYSECTTEIDVASCTSECEDKADADSSYQESAAACTECIEDKACKEAEPCWASCPDMPAVST</sequence>
<keyword evidence="1" id="KW-0732">Signal</keyword>
<evidence type="ECO:0008006" key="4">
    <source>
        <dbReference type="Google" id="ProtNLM"/>
    </source>
</evidence>
<dbReference type="EMBL" id="CP012673">
    <property type="protein sequence ID" value="AUX40674.1"/>
    <property type="molecule type" value="Genomic_DNA"/>
</dbReference>
<organism evidence="2 3">
    <name type="scientific">Sorangium cellulosum</name>
    <name type="common">Polyangium cellulosum</name>
    <dbReference type="NCBI Taxonomy" id="56"/>
    <lineage>
        <taxon>Bacteria</taxon>
        <taxon>Pseudomonadati</taxon>
        <taxon>Myxococcota</taxon>
        <taxon>Polyangia</taxon>
        <taxon>Polyangiales</taxon>
        <taxon>Polyangiaceae</taxon>
        <taxon>Sorangium</taxon>
    </lineage>
</organism>